<gene>
    <name evidence="9" type="ORF">NTG6680_0426</name>
</gene>
<comment type="catalytic activity">
    <reaction evidence="1">
        <text>a 4-O-methyl-thymidine in DNA + L-cysteinyl-[protein] = a thymidine in DNA + S-methyl-L-cysteinyl-[protein]</text>
        <dbReference type="Rhea" id="RHEA:53428"/>
        <dbReference type="Rhea" id="RHEA-COMP:10131"/>
        <dbReference type="Rhea" id="RHEA-COMP:10132"/>
        <dbReference type="Rhea" id="RHEA-COMP:13555"/>
        <dbReference type="Rhea" id="RHEA-COMP:13556"/>
        <dbReference type="ChEBI" id="CHEBI:29950"/>
        <dbReference type="ChEBI" id="CHEBI:82612"/>
        <dbReference type="ChEBI" id="CHEBI:137386"/>
        <dbReference type="ChEBI" id="CHEBI:137387"/>
        <dbReference type="EC" id="2.1.1.63"/>
    </reaction>
</comment>
<evidence type="ECO:0000313" key="9">
    <source>
        <dbReference type="EMBL" id="CAG9931679.1"/>
    </source>
</evidence>
<evidence type="ECO:0000256" key="4">
    <source>
        <dbReference type="ARBA" id="ARBA00022763"/>
    </source>
</evidence>
<sequence>MNYQAKLPTPFGMLGICCEADTLTDIDFLESDATPQSPSQAFAREVCRQLQAYFIDPNFHFNLSLKLNGTVHQTKVWQAISAIPPGKTRNYGDLATLLASSPRAVGQACGANPIPIVIPCHRVVSKSGIGGFIHQRAGNALDIKRWLLAYEKQSNQRKNL</sequence>
<evidence type="ECO:0000256" key="2">
    <source>
        <dbReference type="ARBA" id="ARBA00022603"/>
    </source>
</evidence>
<feature type="domain" description="Methylguanine DNA methyltransferase ribonuclease-like" evidence="8">
    <location>
        <begin position="3"/>
        <end position="66"/>
    </location>
</feature>
<dbReference type="Pfam" id="PF02870">
    <property type="entry name" value="Methyltransf_1N"/>
    <property type="match status" value="1"/>
</dbReference>
<evidence type="ECO:0000313" key="10">
    <source>
        <dbReference type="Proteomes" id="UP000839052"/>
    </source>
</evidence>
<dbReference type="EMBL" id="OU912926">
    <property type="protein sequence ID" value="CAG9931679.1"/>
    <property type="molecule type" value="Genomic_DNA"/>
</dbReference>
<dbReference type="PANTHER" id="PTHR10815:SF13">
    <property type="entry name" value="METHYLATED-DNA--PROTEIN-CYSTEINE METHYLTRANSFERASE"/>
    <property type="match status" value="1"/>
</dbReference>
<keyword evidence="10" id="KW-1185">Reference proteome</keyword>
<dbReference type="NCBIfam" id="TIGR00589">
    <property type="entry name" value="ogt"/>
    <property type="match status" value="1"/>
</dbReference>
<dbReference type="Gene3D" id="1.10.10.10">
    <property type="entry name" value="Winged helix-like DNA-binding domain superfamily/Winged helix DNA-binding domain"/>
    <property type="match status" value="1"/>
</dbReference>
<evidence type="ECO:0000256" key="6">
    <source>
        <dbReference type="ARBA" id="ARBA00049348"/>
    </source>
</evidence>
<dbReference type="PROSITE" id="PS00374">
    <property type="entry name" value="MGMT"/>
    <property type="match status" value="1"/>
</dbReference>
<proteinExistence type="predicted"/>
<dbReference type="RefSeq" id="WP_239795752.1">
    <property type="nucleotide sequence ID" value="NZ_OU912926.1"/>
</dbReference>
<dbReference type="SUPFAM" id="SSF53155">
    <property type="entry name" value="Methylated DNA-protein cysteine methyltransferase domain"/>
    <property type="match status" value="1"/>
</dbReference>
<evidence type="ECO:0000256" key="3">
    <source>
        <dbReference type="ARBA" id="ARBA00022679"/>
    </source>
</evidence>
<keyword evidence="4" id="KW-0227">DNA damage</keyword>
<comment type="catalytic activity">
    <reaction evidence="6">
        <text>a 6-O-methyl-2'-deoxyguanosine in DNA + L-cysteinyl-[protein] = S-methyl-L-cysteinyl-[protein] + a 2'-deoxyguanosine in DNA</text>
        <dbReference type="Rhea" id="RHEA:24000"/>
        <dbReference type="Rhea" id="RHEA-COMP:10131"/>
        <dbReference type="Rhea" id="RHEA-COMP:10132"/>
        <dbReference type="Rhea" id="RHEA-COMP:11367"/>
        <dbReference type="Rhea" id="RHEA-COMP:11368"/>
        <dbReference type="ChEBI" id="CHEBI:29950"/>
        <dbReference type="ChEBI" id="CHEBI:82612"/>
        <dbReference type="ChEBI" id="CHEBI:85445"/>
        <dbReference type="ChEBI" id="CHEBI:85448"/>
        <dbReference type="EC" id="2.1.1.63"/>
    </reaction>
</comment>
<reference evidence="9 10" key="1">
    <citation type="submission" date="2021-10" db="EMBL/GenBank/DDBJ databases">
        <authorList>
            <person name="Koch H."/>
        </authorList>
    </citation>
    <scope>NUCLEOTIDE SEQUENCE [LARGE SCALE GENOMIC DNA]</scope>
    <source>
        <strain evidence="9">6680</strain>
    </source>
</reference>
<dbReference type="SUPFAM" id="SSF46767">
    <property type="entry name" value="Methylated DNA-protein cysteine methyltransferase, C-terminal domain"/>
    <property type="match status" value="1"/>
</dbReference>
<evidence type="ECO:0000256" key="5">
    <source>
        <dbReference type="ARBA" id="ARBA00023204"/>
    </source>
</evidence>
<dbReference type="EC" id="2.1.1.63" evidence="9"/>
<dbReference type="GO" id="GO:0003908">
    <property type="term" value="F:methylated-DNA-[protein]-cysteine S-methyltransferase activity"/>
    <property type="evidence" value="ECO:0007669"/>
    <property type="project" value="UniProtKB-EC"/>
</dbReference>
<name>A0ABM8YW20_9PROT</name>
<dbReference type="Gene3D" id="3.30.160.70">
    <property type="entry name" value="Methylated DNA-protein cysteine methyltransferase domain"/>
    <property type="match status" value="1"/>
</dbReference>
<dbReference type="InterPro" id="IPR036631">
    <property type="entry name" value="MGMT_N_sf"/>
</dbReference>
<dbReference type="CDD" id="cd06445">
    <property type="entry name" value="ATase"/>
    <property type="match status" value="1"/>
</dbReference>
<evidence type="ECO:0000259" key="8">
    <source>
        <dbReference type="Pfam" id="PF02870"/>
    </source>
</evidence>
<dbReference type="InterPro" id="IPR036388">
    <property type="entry name" value="WH-like_DNA-bd_sf"/>
</dbReference>
<dbReference type="InterPro" id="IPR001497">
    <property type="entry name" value="MethylDNA_cys_MeTrfase_AS"/>
</dbReference>
<accession>A0ABM8YW20</accession>
<protein>
    <submittedName>
        <fullName evidence="9">Methylated-DNA--protein-cysteine methyltransferase</fullName>
        <ecNumber evidence="9">2.1.1.63</ecNumber>
    </submittedName>
</protein>
<keyword evidence="2 9" id="KW-0489">Methyltransferase</keyword>
<evidence type="ECO:0000259" key="7">
    <source>
        <dbReference type="Pfam" id="PF01035"/>
    </source>
</evidence>
<dbReference type="GO" id="GO:0032259">
    <property type="term" value="P:methylation"/>
    <property type="evidence" value="ECO:0007669"/>
    <property type="project" value="UniProtKB-KW"/>
</dbReference>
<dbReference type="Proteomes" id="UP000839052">
    <property type="component" value="Chromosome"/>
</dbReference>
<organism evidence="9 10">
    <name type="scientific">Candidatus Nitrotoga arctica</name>
    <dbReference type="NCBI Taxonomy" id="453162"/>
    <lineage>
        <taxon>Bacteria</taxon>
        <taxon>Pseudomonadati</taxon>
        <taxon>Pseudomonadota</taxon>
        <taxon>Betaproteobacteria</taxon>
        <taxon>Nitrosomonadales</taxon>
        <taxon>Gallionellaceae</taxon>
        <taxon>Candidatus Nitrotoga</taxon>
    </lineage>
</organism>
<keyword evidence="3 9" id="KW-0808">Transferase</keyword>
<keyword evidence="5" id="KW-0234">DNA repair</keyword>
<dbReference type="PANTHER" id="PTHR10815">
    <property type="entry name" value="METHYLATED-DNA--PROTEIN-CYSTEINE METHYLTRANSFERASE"/>
    <property type="match status" value="1"/>
</dbReference>
<dbReference type="InterPro" id="IPR008332">
    <property type="entry name" value="MethylG_MeTrfase_N"/>
</dbReference>
<evidence type="ECO:0000256" key="1">
    <source>
        <dbReference type="ARBA" id="ARBA00001286"/>
    </source>
</evidence>
<feature type="domain" description="Methylated-DNA-[protein]-cysteine S-methyltransferase DNA binding" evidence="7">
    <location>
        <begin position="73"/>
        <end position="152"/>
    </location>
</feature>
<dbReference type="InterPro" id="IPR014048">
    <property type="entry name" value="MethylDNA_cys_MeTrfase_DNA-bd"/>
</dbReference>
<dbReference type="Pfam" id="PF01035">
    <property type="entry name" value="DNA_binding_1"/>
    <property type="match status" value="1"/>
</dbReference>
<dbReference type="InterPro" id="IPR036217">
    <property type="entry name" value="MethylDNA_cys_MeTrfase_DNAb"/>
</dbReference>